<dbReference type="Proteomes" id="UP000436088">
    <property type="component" value="Unassembled WGS sequence"/>
</dbReference>
<dbReference type="EMBL" id="VEPZ02001352">
    <property type="protein sequence ID" value="KAE8677834.1"/>
    <property type="molecule type" value="Genomic_DNA"/>
</dbReference>
<dbReference type="PANTHER" id="PTHR31589:SF2">
    <property type="entry name" value="ASLB (DUF239)-RELATED"/>
    <property type="match status" value="1"/>
</dbReference>
<sequence length="545" mass="61582">MAKLNFSCLFLILILSCLSDGSNGKVNLKEVDQKLKKLNKPAVKTIQSEDGDIIDCIDIYKQPAFDHPALKNHVIQMKPSFDIKEEKPSTTDESSKLVVSQTWRRSGSCPEGTVPVRRIRREDLLRANSIDRFGRKPQEIIVSKSNTTNQKDGHFPFINNTRVNFPTMDNRSTAILVTVGFNYIGAKADINVWNPYVEADDNSPRLKSGLNLALLIISNAWNLDGCGFVQTSTEIALEQSLSPSPLGLDPKTKNWWLKYGNDKPVGYWPAATLFTYLTQRATTVEWGGQVYSKTVHTSSHTKTAMGSGDFASVHMGMHVTYEILPSWMTHCLSNIQTGWANGPMNMPSTLFITSKVKELYQFFTLGDLDLNTQGQIVFQWHFMSPKMFLGDVWQWCRMSLCSSSGTQRCIRAWISWRSLDESFIKPSMSKETPNALDRSCHHEVTLFSIQHEIDLLTSLEYLCQIAEAFLKVISRNGEVIHKYFKKILNHVRKDSLHAALKSCRGITESKRHPPESISAKGTHECSILLVLWCDGNLIIPRVFVQ</sequence>
<dbReference type="InterPro" id="IPR025521">
    <property type="entry name" value="Neprosin_propep"/>
</dbReference>
<proteinExistence type="predicted"/>
<keyword evidence="4" id="KW-1185">Reference proteome</keyword>
<keyword evidence="1" id="KW-0732">Signal</keyword>
<reference evidence="3" key="1">
    <citation type="submission" date="2019-09" db="EMBL/GenBank/DDBJ databases">
        <title>Draft genome information of white flower Hibiscus syriacus.</title>
        <authorList>
            <person name="Kim Y.-M."/>
        </authorList>
    </citation>
    <scope>NUCLEOTIDE SEQUENCE [LARGE SCALE GENOMIC DNA]</scope>
    <source>
        <strain evidence="3">YM2019G1</strain>
    </source>
</reference>
<feature type="domain" description="Neprosin PEP catalytic" evidence="2">
    <location>
        <begin position="132"/>
        <end position="373"/>
    </location>
</feature>
<dbReference type="AlphaFoldDB" id="A0A6A2YKJ6"/>
<evidence type="ECO:0000313" key="4">
    <source>
        <dbReference type="Proteomes" id="UP000436088"/>
    </source>
</evidence>
<evidence type="ECO:0000259" key="2">
    <source>
        <dbReference type="PROSITE" id="PS52045"/>
    </source>
</evidence>
<dbReference type="PANTHER" id="PTHR31589">
    <property type="entry name" value="PROTEIN, PUTATIVE (DUF239)-RELATED-RELATED"/>
    <property type="match status" value="1"/>
</dbReference>
<name>A0A6A2YKJ6_HIBSY</name>
<organism evidence="3 4">
    <name type="scientific">Hibiscus syriacus</name>
    <name type="common">Rose of Sharon</name>
    <dbReference type="NCBI Taxonomy" id="106335"/>
    <lineage>
        <taxon>Eukaryota</taxon>
        <taxon>Viridiplantae</taxon>
        <taxon>Streptophyta</taxon>
        <taxon>Embryophyta</taxon>
        <taxon>Tracheophyta</taxon>
        <taxon>Spermatophyta</taxon>
        <taxon>Magnoliopsida</taxon>
        <taxon>eudicotyledons</taxon>
        <taxon>Gunneridae</taxon>
        <taxon>Pentapetalae</taxon>
        <taxon>rosids</taxon>
        <taxon>malvids</taxon>
        <taxon>Malvales</taxon>
        <taxon>Malvaceae</taxon>
        <taxon>Malvoideae</taxon>
        <taxon>Hibiscus</taxon>
    </lineage>
</organism>
<feature type="signal peptide" evidence="1">
    <location>
        <begin position="1"/>
        <end position="24"/>
    </location>
</feature>
<dbReference type="PROSITE" id="PS51257">
    <property type="entry name" value="PROKAR_LIPOPROTEIN"/>
    <property type="match status" value="1"/>
</dbReference>
<comment type="caution">
    <text evidence="3">The sequence shown here is derived from an EMBL/GenBank/DDBJ whole genome shotgun (WGS) entry which is preliminary data.</text>
</comment>
<dbReference type="Pfam" id="PF14365">
    <property type="entry name" value="Neprosin_AP"/>
    <property type="match status" value="1"/>
</dbReference>
<gene>
    <name evidence="3" type="ORF">F3Y22_tig00111495pilonHSYRG00092</name>
</gene>
<dbReference type="InterPro" id="IPR004314">
    <property type="entry name" value="Neprosin"/>
</dbReference>
<dbReference type="InterPro" id="IPR053168">
    <property type="entry name" value="Glutamic_endopeptidase"/>
</dbReference>
<feature type="chain" id="PRO_5025454913" description="Neprosin PEP catalytic domain-containing protein" evidence="1">
    <location>
        <begin position="25"/>
        <end position="545"/>
    </location>
</feature>
<evidence type="ECO:0000313" key="3">
    <source>
        <dbReference type="EMBL" id="KAE8677834.1"/>
    </source>
</evidence>
<evidence type="ECO:0000256" key="1">
    <source>
        <dbReference type="SAM" id="SignalP"/>
    </source>
</evidence>
<accession>A0A6A2YKJ6</accession>
<dbReference type="PROSITE" id="PS52045">
    <property type="entry name" value="NEPROSIN_PEP_CD"/>
    <property type="match status" value="1"/>
</dbReference>
<protein>
    <recommendedName>
        <fullName evidence="2">Neprosin PEP catalytic domain-containing protein</fullName>
    </recommendedName>
</protein>
<dbReference type="Pfam" id="PF03080">
    <property type="entry name" value="Neprosin"/>
    <property type="match status" value="1"/>
</dbReference>